<dbReference type="AlphaFoldDB" id="A0A2P2QQN6"/>
<protein>
    <submittedName>
        <fullName evidence="1">Uncharacterized protein</fullName>
    </submittedName>
</protein>
<dbReference type="EMBL" id="GGEC01088761">
    <property type="protein sequence ID" value="MBX69245.1"/>
    <property type="molecule type" value="Transcribed_RNA"/>
</dbReference>
<proteinExistence type="predicted"/>
<organism evidence="1">
    <name type="scientific">Rhizophora mucronata</name>
    <name type="common">Asiatic mangrove</name>
    <dbReference type="NCBI Taxonomy" id="61149"/>
    <lineage>
        <taxon>Eukaryota</taxon>
        <taxon>Viridiplantae</taxon>
        <taxon>Streptophyta</taxon>
        <taxon>Embryophyta</taxon>
        <taxon>Tracheophyta</taxon>
        <taxon>Spermatophyta</taxon>
        <taxon>Magnoliopsida</taxon>
        <taxon>eudicotyledons</taxon>
        <taxon>Gunneridae</taxon>
        <taxon>Pentapetalae</taxon>
        <taxon>rosids</taxon>
        <taxon>fabids</taxon>
        <taxon>Malpighiales</taxon>
        <taxon>Rhizophoraceae</taxon>
        <taxon>Rhizophora</taxon>
    </lineage>
</organism>
<evidence type="ECO:0000313" key="1">
    <source>
        <dbReference type="EMBL" id="MBX69245.1"/>
    </source>
</evidence>
<reference evidence="1" key="1">
    <citation type="submission" date="2018-02" db="EMBL/GenBank/DDBJ databases">
        <title>Rhizophora mucronata_Transcriptome.</title>
        <authorList>
            <person name="Meera S.P."/>
            <person name="Sreeshan A."/>
            <person name="Augustine A."/>
        </authorList>
    </citation>
    <scope>NUCLEOTIDE SEQUENCE</scope>
    <source>
        <tissue evidence="1">Leaf</tissue>
    </source>
</reference>
<accession>A0A2P2QQN6</accession>
<name>A0A2P2QQN6_RHIMU</name>
<sequence length="40" mass="4647">MQFIRERLLPKYASCNASCYSVSPKYHSKVCFHLITCLHA</sequence>